<dbReference type="Pfam" id="PF08534">
    <property type="entry name" value="Redoxin"/>
    <property type="match status" value="1"/>
</dbReference>
<dbReference type="InterPro" id="IPR013740">
    <property type="entry name" value="Redoxin"/>
</dbReference>
<dbReference type="Pfam" id="PF01790">
    <property type="entry name" value="LGT"/>
    <property type="match status" value="1"/>
</dbReference>
<gene>
    <name evidence="7" type="ORF">CR105_22800</name>
</gene>
<keyword evidence="5" id="KW-0472">Membrane</keyword>
<dbReference type="AlphaFoldDB" id="A0A2G8T9G7"/>
<dbReference type="RefSeq" id="WP_099792527.1">
    <property type="nucleotide sequence ID" value="NZ_JBHLYV010000030.1"/>
</dbReference>
<dbReference type="CDD" id="cd02966">
    <property type="entry name" value="TlpA_like_family"/>
    <property type="match status" value="1"/>
</dbReference>
<dbReference type="PANTHER" id="PTHR42852:SF6">
    <property type="entry name" value="THIOL:DISULFIDE INTERCHANGE PROTEIN DSBE"/>
    <property type="match status" value="1"/>
</dbReference>
<dbReference type="PROSITE" id="PS51352">
    <property type="entry name" value="THIOREDOXIN_2"/>
    <property type="match status" value="1"/>
</dbReference>
<dbReference type="InterPro" id="IPR036249">
    <property type="entry name" value="Thioredoxin-like_sf"/>
</dbReference>
<feature type="transmembrane region" description="Helical" evidence="5">
    <location>
        <begin position="6"/>
        <end position="24"/>
    </location>
</feature>
<dbReference type="OrthoDB" id="9811352at2"/>
<dbReference type="InterPro" id="IPR050553">
    <property type="entry name" value="Thioredoxin_ResA/DsbE_sf"/>
</dbReference>
<accession>A0A2G8T9G7</accession>
<evidence type="ECO:0000259" key="6">
    <source>
        <dbReference type="PROSITE" id="PS51352"/>
    </source>
</evidence>
<comment type="caution">
    <text evidence="7">The sequence shown here is derived from an EMBL/GenBank/DDBJ whole genome shotgun (WGS) entry which is preliminary data.</text>
</comment>
<dbReference type="InterPro" id="IPR013766">
    <property type="entry name" value="Thioredoxin_domain"/>
</dbReference>
<comment type="subcellular location">
    <subcellularLocation>
        <location evidence="1">Cell envelope</location>
    </subcellularLocation>
</comment>
<name>A0A2G8T9G7_9BURK</name>
<evidence type="ECO:0000256" key="1">
    <source>
        <dbReference type="ARBA" id="ARBA00004196"/>
    </source>
</evidence>
<feature type="domain" description="Thioredoxin" evidence="6">
    <location>
        <begin position="131"/>
        <end position="268"/>
    </location>
</feature>
<keyword evidence="5" id="KW-0812">Transmembrane</keyword>
<dbReference type="EMBL" id="PDOC01000022">
    <property type="protein sequence ID" value="PIL42681.1"/>
    <property type="molecule type" value="Genomic_DNA"/>
</dbReference>
<dbReference type="GO" id="GO:0015036">
    <property type="term" value="F:disulfide oxidoreductase activity"/>
    <property type="evidence" value="ECO:0007669"/>
    <property type="project" value="UniProtKB-ARBA"/>
</dbReference>
<organism evidence="7 8">
    <name type="scientific">Massilia eurypsychrophila</name>
    <dbReference type="NCBI Taxonomy" id="1485217"/>
    <lineage>
        <taxon>Bacteria</taxon>
        <taxon>Pseudomonadati</taxon>
        <taxon>Pseudomonadota</taxon>
        <taxon>Betaproteobacteria</taxon>
        <taxon>Burkholderiales</taxon>
        <taxon>Oxalobacteraceae</taxon>
        <taxon>Telluria group</taxon>
        <taxon>Massilia</taxon>
    </lineage>
</organism>
<evidence type="ECO:0000256" key="4">
    <source>
        <dbReference type="ARBA" id="ARBA00023284"/>
    </source>
</evidence>
<dbReference type="InterPro" id="IPR017937">
    <property type="entry name" value="Thioredoxin_CS"/>
</dbReference>
<feature type="transmembrane region" description="Helical" evidence="5">
    <location>
        <begin position="109"/>
        <end position="128"/>
    </location>
</feature>
<keyword evidence="3" id="KW-1015">Disulfide bond</keyword>
<dbReference type="GO" id="GO:0017004">
    <property type="term" value="P:cytochrome complex assembly"/>
    <property type="evidence" value="ECO:0007669"/>
    <property type="project" value="UniProtKB-KW"/>
</dbReference>
<evidence type="ECO:0000313" key="7">
    <source>
        <dbReference type="EMBL" id="PIL42681.1"/>
    </source>
</evidence>
<dbReference type="GO" id="GO:0030313">
    <property type="term" value="C:cell envelope"/>
    <property type="evidence" value="ECO:0007669"/>
    <property type="project" value="UniProtKB-SubCell"/>
</dbReference>
<keyword evidence="4" id="KW-0676">Redox-active center</keyword>
<dbReference type="GO" id="GO:0008961">
    <property type="term" value="F:phosphatidylglycerol-prolipoprotein diacylglyceryl transferase activity"/>
    <property type="evidence" value="ECO:0007669"/>
    <property type="project" value="InterPro"/>
</dbReference>
<dbReference type="InterPro" id="IPR001640">
    <property type="entry name" value="Lgt"/>
</dbReference>
<feature type="transmembrane region" description="Helical" evidence="5">
    <location>
        <begin position="44"/>
        <end position="70"/>
    </location>
</feature>
<keyword evidence="2" id="KW-0201">Cytochrome c-type biogenesis</keyword>
<keyword evidence="8" id="KW-1185">Reference proteome</keyword>
<evidence type="ECO:0000256" key="2">
    <source>
        <dbReference type="ARBA" id="ARBA00022748"/>
    </source>
</evidence>
<evidence type="ECO:0000313" key="8">
    <source>
        <dbReference type="Proteomes" id="UP000230390"/>
    </source>
</evidence>
<proteinExistence type="predicted"/>
<evidence type="ECO:0000256" key="3">
    <source>
        <dbReference type="ARBA" id="ARBA00023157"/>
    </source>
</evidence>
<dbReference type="PROSITE" id="PS00194">
    <property type="entry name" value="THIOREDOXIN_1"/>
    <property type="match status" value="1"/>
</dbReference>
<evidence type="ECO:0000256" key="5">
    <source>
        <dbReference type="SAM" id="Phobius"/>
    </source>
</evidence>
<feature type="transmembrane region" description="Helical" evidence="5">
    <location>
        <begin position="82"/>
        <end position="100"/>
    </location>
</feature>
<dbReference type="PANTHER" id="PTHR42852">
    <property type="entry name" value="THIOL:DISULFIDE INTERCHANGE PROTEIN DSBE"/>
    <property type="match status" value="1"/>
</dbReference>
<dbReference type="Gene3D" id="3.40.30.10">
    <property type="entry name" value="Glutaredoxin"/>
    <property type="match status" value="1"/>
</dbReference>
<dbReference type="Proteomes" id="UP000230390">
    <property type="component" value="Unassembled WGS sequence"/>
</dbReference>
<keyword evidence="5" id="KW-1133">Transmembrane helix</keyword>
<sequence>MDAINIGPLSFSIPLLTTFGAVMASTYVGRRLGRARGVDAEPTLWFVILFALLVARAAFVASYAELYLAAPLGIIDIRDGGFSAPAGIVTALTAGAWFAWRRAAIRKPLLGAVAAGGLVLLLGAAITLTPRGEPAPIPALTLSGLDGRPVQLASLAGKPVVINLWASWCPPCRREMPVLRQAQLSHPEITFVFANQGETADAVRRYMAAEHIALENVLLDAGSRLGTVTGSGALPTTLFYDAKGGLVERRLGELSAATLAERLDSYRSATGAKEK</sequence>
<dbReference type="GO" id="GO:0042158">
    <property type="term" value="P:lipoprotein biosynthetic process"/>
    <property type="evidence" value="ECO:0007669"/>
    <property type="project" value="InterPro"/>
</dbReference>
<dbReference type="GO" id="GO:0005886">
    <property type="term" value="C:plasma membrane"/>
    <property type="evidence" value="ECO:0007669"/>
    <property type="project" value="InterPro"/>
</dbReference>
<reference evidence="7 8" key="1">
    <citation type="submission" date="2017-10" db="EMBL/GenBank/DDBJ databases">
        <title>Massilia psychrophilum sp. nov., a novel purple-pigmented bacterium isolated from Tianshan glacier, Xinjiang Municipality, China.</title>
        <authorList>
            <person name="Wang H."/>
        </authorList>
    </citation>
    <scope>NUCLEOTIDE SEQUENCE [LARGE SCALE GENOMIC DNA]</scope>
    <source>
        <strain evidence="7 8">JCM 30074</strain>
    </source>
</reference>
<dbReference type="SUPFAM" id="SSF52833">
    <property type="entry name" value="Thioredoxin-like"/>
    <property type="match status" value="1"/>
</dbReference>
<protein>
    <recommendedName>
        <fullName evidence="6">Thioredoxin domain-containing protein</fullName>
    </recommendedName>
</protein>